<dbReference type="Proteomes" id="UP000261560">
    <property type="component" value="Unplaced"/>
</dbReference>
<dbReference type="PaxDb" id="30732-ENSOMEP00000021119"/>
<reference evidence="1" key="2">
    <citation type="submission" date="2025-09" db="UniProtKB">
        <authorList>
            <consortium name="Ensembl"/>
        </authorList>
    </citation>
    <scope>IDENTIFICATION</scope>
</reference>
<accession>A0A3B3CVE9</accession>
<evidence type="ECO:0000313" key="2">
    <source>
        <dbReference type="Proteomes" id="UP000261560"/>
    </source>
</evidence>
<protein>
    <submittedName>
        <fullName evidence="1">Uncharacterized protein</fullName>
    </submittedName>
</protein>
<dbReference type="GeneTree" id="ENSGT00940000182051"/>
<reference evidence="1" key="1">
    <citation type="submission" date="2025-08" db="UniProtKB">
        <authorList>
            <consortium name="Ensembl"/>
        </authorList>
    </citation>
    <scope>IDENTIFICATION</scope>
</reference>
<organism evidence="1 2">
    <name type="scientific">Oryzias melastigma</name>
    <name type="common">Marine medaka</name>
    <dbReference type="NCBI Taxonomy" id="30732"/>
    <lineage>
        <taxon>Eukaryota</taxon>
        <taxon>Metazoa</taxon>
        <taxon>Chordata</taxon>
        <taxon>Craniata</taxon>
        <taxon>Vertebrata</taxon>
        <taxon>Euteleostomi</taxon>
        <taxon>Actinopterygii</taxon>
        <taxon>Neopterygii</taxon>
        <taxon>Teleostei</taxon>
        <taxon>Neoteleostei</taxon>
        <taxon>Acanthomorphata</taxon>
        <taxon>Ovalentaria</taxon>
        <taxon>Atherinomorphae</taxon>
        <taxon>Beloniformes</taxon>
        <taxon>Adrianichthyidae</taxon>
        <taxon>Oryziinae</taxon>
        <taxon>Oryzias</taxon>
    </lineage>
</organism>
<keyword evidence="2" id="KW-1185">Reference proteome</keyword>
<dbReference type="Ensembl" id="ENSOMET00000036446.1">
    <property type="protein sequence ID" value="ENSOMEP00000021119.1"/>
    <property type="gene ID" value="ENSOMEG00000023002.1"/>
</dbReference>
<name>A0A3B3CVE9_ORYME</name>
<proteinExistence type="predicted"/>
<dbReference type="AlphaFoldDB" id="A0A3B3CVE9"/>
<evidence type="ECO:0000313" key="1">
    <source>
        <dbReference type="Ensembl" id="ENSOMEP00000021119.1"/>
    </source>
</evidence>
<sequence length="69" mass="7802">MNSPVSLHRNDVSEKTDKQLGVIKSDALTTLMATRSEEHLEVVLTVLPAFKLPSGNCWKHWAQTKHCSW</sequence>